<dbReference type="EMBL" id="GBRH01241123">
    <property type="protein sequence ID" value="JAD56772.1"/>
    <property type="molecule type" value="Transcribed_RNA"/>
</dbReference>
<reference evidence="1" key="2">
    <citation type="journal article" date="2015" name="Data Brief">
        <title>Shoot transcriptome of the giant reed, Arundo donax.</title>
        <authorList>
            <person name="Barrero R.A."/>
            <person name="Guerrero F.D."/>
            <person name="Moolhuijzen P."/>
            <person name="Goolsby J.A."/>
            <person name="Tidwell J."/>
            <person name="Bellgard S.E."/>
            <person name="Bellgard M.I."/>
        </authorList>
    </citation>
    <scope>NUCLEOTIDE SEQUENCE</scope>
    <source>
        <tissue evidence="1">Shoot tissue taken approximately 20 cm above the soil surface</tissue>
    </source>
</reference>
<name>A0A0A9BBT6_ARUDO</name>
<proteinExistence type="predicted"/>
<organism evidence="1">
    <name type="scientific">Arundo donax</name>
    <name type="common">Giant reed</name>
    <name type="synonym">Donax arundinaceus</name>
    <dbReference type="NCBI Taxonomy" id="35708"/>
    <lineage>
        <taxon>Eukaryota</taxon>
        <taxon>Viridiplantae</taxon>
        <taxon>Streptophyta</taxon>
        <taxon>Embryophyta</taxon>
        <taxon>Tracheophyta</taxon>
        <taxon>Spermatophyta</taxon>
        <taxon>Magnoliopsida</taxon>
        <taxon>Liliopsida</taxon>
        <taxon>Poales</taxon>
        <taxon>Poaceae</taxon>
        <taxon>PACMAD clade</taxon>
        <taxon>Arundinoideae</taxon>
        <taxon>Arundineae</taxon>
        <taxon>Arundo</taxon>
    </lineage>
</organism>
<reference evidence="1" key="1">
    <citation type="submission" date="2014-09" db="EMBL/GenBank/DDBJ databases">
        <authorList>
            <person name="Magalhaes I.L.F."/>
            <person name="Oliveira U."/>
            <person name="Santos F.R."/>
            <person name="Vidigal T.H.D.A."/>
            <person name="Brescovit A.D."/>
            <person name="Santos A.J."/>
        </authorList>
    </citation>
    <scope>NUCLEOTIDE SEQUENCE</scope>
    <source>
        <tissue evidence="1">Shoot tissue taken approximately 20 cm above the soil surface</tissue>
    </source>
</reference>
<protein>
    <submittedName>
        <fullName evidence="1">Uncharacterized protein</fullName>
    </submittedName>
</protein>
<sequence>MIMISPALHIQGFCDLLSSTYMTNHSPGPFMKLPVKVLLDVA</sequence>
<evidence type="ECO:0000313" key="1">
    <source>
        <dbReference type="EMBL" id="JAD56772.1"/>
    </source>
</evidence>
<accession>A0A0A9BBT6</accession>
<dbReference type="AlphaFoldDB" id="A0A0A9BBT6"/>